<keyword evidence="6 9" id="KW-0472">Membrane</keyword>
<dbReference type="Proteomes" id="UP000694392">
    <property type="component" value="Unplaced"/>
</dbReference>
<dbReference type="PRINTS" id="PR00237">
    <property type="entry name" value="GPCRRHODOPSN"/>
</dbReference>
<evidence type="ECO:0000256" key="5">
    <source>
        <dbReference type="ARBA" id="ARBA00023040"/>
    </source>
</evidence>
<dbReference type="PRINTS" id="PR00245">
    <property type="entry name" value="OLFACTORYR"/>
</dbReference>
<keyword evidence="3" id="KW-0716">Sensory transduction</keyword>
<dbReference type="InterPro" id="IPR000725">
    <property type="entry name" value="Olfact_rcpt"/>
</dbReference>
<name>A0A8D0H8J4_SPHPU</name>
<feature type="transmembrane region" description="Helical" evidence="9">
    <location>
        <begin position="27"/>
        <end position="48"/>
    </location>
</feature>
<reference evidence="11" key="1">
    <citation type="submission" date="2025-08" db="UniProtKB">
        <authorList>
            <consortium name="Ensembl"/>
        </authorList>
    </citation>
    <scope>IDENTIFICATION</scope>
</reference>
<dbReference type="PANTHER" id="PTHR48002">
    <property type="entry name" value="OLFACTORY RECEPTOR"/>
    <property type="match status" value="1"/>
</dbReference>
<evidence type="ECO:0000256" key="7">
    <source>
        <dbReference type="ARBA" id="ARBA00023170"/>
    </source>
</evidence>
<evidence type="ECO:0000256" key="8">
    <source>
        <dbReference type="ARBA" id="ARBA00023224"/>
    </source>
</evidence>
<evidence type="ECO:0000256" key="1">
    <source>
        <dbReference type="ARBA" id="ARBA00004141"/>
    </source>
</evidence>
<dbReference type="GO" id="GO:0004984">
    <property type="term" value="F:olfactory receptor activity"/>
    <property type="evidence" value="ECO:0007669"/>
    <property type="project" value="InterPro"/>
</dbReference>
<dbReference type="InterPro" id="IPR050427">
    <property type="entry name" value="Olfactory_Receptors"/>
</dbReference>
<dbReference type="CDD" id="cd15936">
    <property type="entry name" value="7tmA_OR4D-like"/>
    <property type="match status" value="1"/>
</dbReference>
<evidence type="ECO:0000256" key="2">
    <source>
        <dbReference type="ARBA" id="ARBA00022692"/>
    </source>
</evidence>
<evidence type="ECO:0000259" key="10">
    <source>
        <dbReference type="PROSITE" id="PS50262"/>
    </source>
</evidence>
<keyword evidence="12" id="KW-1185">Reference proteome</keyword>
<feature type="transmembrane region" description="Helical" evidence="9">
    <location>
        <begin position="141"/>
        <end position="165"/>
    </location>
</feature>
<feature type="transmembrane region" description="Helical" evidence="9">
    <location>
        <begin position="206"/>
        <end position="226"/>
    </location>
</feature>
<protein>
    <recommendedName>
        <fullName evidence="10">G-protein coupled receptors family 1 profile domain-containing protein</fullName>
    </recommendedName>
</protein>
<dbReference type="Ensembl" id="ENSSPUT00000016706.1">
    <property type="protein sequence ID" value="ENSSPUP00000015669.1"/>
    <property type="gene ID" value="ENSSPUG00000012109.1"/>
</dbReference>
<dbReference type="Gene3D" id="1.20.1070.10">
    <property type="entry name" value="Rhodopsin 7-helix transmembrane proteins"/>
    <property type="match status" value="1"/>
</dbReference>
<keyword evidence="7" id="KW-0675">Receptor</keyword>
<dbReference type="SUPFAM" id="SSF81321">
    <property type="entry name" value="Family A G protein-coupled receptor-like"/>
    <property type="match status" value="1"/>
</dbReference>
<proteinExistence type="predicted"/>
<evidence type="ECO:0000256" key="3">
    <source>
        <dbReference type="ARBA" id="ARBA00022725"/>
    </source>
</evidence>
<evidence type="ECO:0000313" key="11">
    <source>
        <dbReference type="Ensembl" id="ENSSPUP00000015669.1"/>
    </source>
</evidence>
<dbReference type="GO" id="GO:0005886">
    <property type="term" value="C:plasma membrane"/>
    <property type="evidence" value="ECO:0007669"/>
    <property type="project" value="UniProtKB-ARBA"/>
</dbReference>
<sequence length="313" mass="35529">MDLENLTSTVMEFVLLGFTENHAIKHFLFVLILIVYLITWFGNFTIIITVISDHRLHTPMYFLLANLAFVDVSDSSVIVPKVLSSLLTQSKTISFAECIIQMFFFHFIAGAMCFSLVMMAIDRYIAIHKPLHYVIIMNKGVCWRLVLGSWLGGFIHSIIEIALILKLPFCGTNVLDNFYCDVPQIIKLACMDTYVVEWLMVSNGGFLVIIVFLGVLVSYILILVKIRRHVTEGKNKALSTCGAQITVVCLMFLPAIFIYAHPFQKFAMEKIASVIYTIFAPMLNPLIYTLRNAEMKVAIRRLVNRVLLSGRKV</sequence>
<feature type="domain" description="G-protein coupled receptors family 1 profile" evidence="10">
    <location>
        <begin position="42"/>
        <end position="288"/>
    </location>
</feature>
<keyword evidence="3" id="KW-0552">Olfaction</keyword>
<keyword evidence="5" id="KW-0297">G-protein coupled receptor</keyword>
<keyword evidence="8" id="KW-0807">Transducer</keyword>
<dbReference type="PROSITE" id="PS50262">
    <property type="entry name" value="G_PROTEIN_RECEP_F1_2"/>
    <property type="match status" value="1"/>
</dbReference>
<dbReference type="AlphaFoldDB" id="A0A8D0H8J4"/>
<feature type="transmembrane region" description="Helical" evidence="9">
    <location>
        <begin position="271"/>
        <end position="290"/>
    </location>
</feature>
<evidence type="ECO:0000256" key="4">
    <source>
        <dbReference type="ARBA" id="ARBA00022989"/>
    </source>
</evidence>
<dbReference type="InterPro" id="IPR017452">
    <property type="entry name" value="GPCR_Rhodpsn_7TM"/>
</dbReference>
<dbReference type="GeneTree" id="ENSGT00940000165513"/>
<evidence type="ECO:0000256" key="9">
    <source>
        <dbReference type="SAM" id="Phobius"/>
    </source>
</evidence>
<keyword evidence="2 9" id="KW-0812">Transmembrane</keyword>
<feature type="transmembrane region" description="Helical" evidence="9">
    <location>
        <begin position="99"/>
        <end position="121"/>
    </location>
</feature>
<evidence type="ECO:0000256" key="6">
    <source>
        <dbReference type="ARBA" id="ARBA00023136"/>
    </source>
</evidence>
<dbReference type="OMA" id="RNKEMHE"/>
<dbReference type="Pfam" id="PF13853">
    <property type="entry name" value="7tm_4"/>
    <property type="match status" value="1"/>
</dbReference>
<feature type="transmembrane region" description="Helical" evidence="9">
    <location>
        <begin position="238"/>
        <end position="259"/>
    </location>
</feature>
<keyword evidence="4 9" id="KW-1133">Transmembrane helix</keyword>
<evidence type="ECO:0000313" key="12">
    <source>
        <dbReference type="Proteomes" id="UP000694392"/>
    </source>
</evidence>
<dbReference type="GO" id="GO:0004930">
    <property type="term" value="F:G protein-coupled receptor activity"/>
    <property type="evidence" value="ECO:0007669"/>
    <property type="project" value="UniProtKB-KW"/>
</dbReference>
<organism evidence="11 12">
    <name type="scientific">Sphenodon punctatus</name>
    <name type="common">Tuatara</name>
    <name type="synonym">Hatteria punctata</name>
    <dbReference type="NCBI Taxonomy" id="8508"/>
    <lineage>
        <taxon>Eukaryota</taxon>
        <taxon>Metazoa</taxon>
        <taxon>Chordata</taxon>
        <taxon>Craniata</taxon>
        <taxon>Vertebrata</taxon>
        <taxon>Euteleostomi</taxon>
        <taxon>Lepidosauria</taxon>
        <taxon>Sphenodontia</taxon>
        <taxon>Sphenodontidae</taxon>
        <taxon>Sphenodon</taxon>
    </lineage>
</organism>
<reference evidence="11" key="2">
    <citation type="submission" date="2025-09" db="UniProtKB">
        <authorList>
            <consortium name="Ensembl"/>
        </authorList>
    </citation>
    <scope>IDENTIFICATION</scope>
</reference>
<dbReference type="FunFam" id="1.20.1070.10:FF:000007">
    <property type="entry name" value="Olfactory receptor"/>
    <property type="match status" value="1"/>
</dbReference>
<accession>A0A8D0H8J4</accession>
<dbReference type="InterPro" id="IPR000276">
    <property type="entry name" value="GPCR_Rhodpsn"/>
</dbReference>
<comment type="subcellular location">
    <subcellularLocation>
        <location evidence="1">Membrane</location>
        <topology evidence="1">Multi-pass membrane protein</topology>
    </subcellularLocation>
</comment>